<feature type="compositionally biased region" description="Polar residues" evidence="1">
    <location>
        <begin position="478"/>
        <end position="500"/>
    </location>
</feature>
<dbReference type="Pfam" id="PF25545">
    <property type="entry name" value="DUF7924"/>
    <property type="match status" value="1"/>
</dbReference>
<keyword evidence="4" id="KW-1185">Reference proteome</keyword>
<dbReference type="Proteomes" id="UP000030816">
    <property type="component" value="Unassembled WGS sequence"/>
</dbReference>
<evidence type="ECO:0000256" key="1">
    <source>
        <dbReference type="SAM" id="MobiDB-lite"/>
    </source>
</evidence>
<dbReference type="GeneID" id="63738892"/>
<feature type="compositionally biased region" description="Polar residues" evidence="1">
    <location>
        <begin position="165"/>
        <end position="174"/>
    </location>
</feature>
<dbReference type="EMBL" id="AZHE01000010">
    <property type="protein sequence ID" value="KHN97422.1"/>
    <property type="molecule type" value="Genomic_DNA"/>
</dbReference>
<comment type="caution">
    <text evidence="3">The sequence shown here is derived from an EMBL/GenBank/DDBJ whole genome shotgun (WGS) entry which is preliminary data.</text>
</comment>
<dbReference type="AlphaFoldDB" id="A0A0B2WVE2"/>
<dbReference type="OrthoDB" id="4940554at2759"/>
<feature type="region of interest" description="Disordered" evidence="1">
    <location>
        <begin position="457"/>
        <end position="509"/>
    </location>
</feature>
<evidence type="ECO:0000313" key="3">
    <source>
        <dbReference type="EMBL" id="KHN97422.1"/>
    </source>
</evidence>
<evidence type="ECO:0000313" key="4">
    <source>
        <dbReference type="Proteomes" id="UP000030816"/>
    </source>
</evidence>
<feature type="region of interest" description="Disordered" evidence="1">
    <location>
        <begin position="1"/>
        <end position="111"/>
    </location>
</feature>
<feature type="region of interest" description="Disordered" evidence="1">
    <location>
        <begin position="159"/>
        <end position="181"/>
    </location>
</feature>
<dbReference type="HOGENOM" id="CLU_025457_2_0_1"/>
<feature type="compositionally biased region" description="Polar residues" evidence="1">
    <location>
        <begin position="1"/>
        <end position="10"/>
    </location>
</feature>
<accession>A0A0B2WVE2</accession>
<dbReference type="STRING" id="1081103.A0A0B2WVE2"/>
<organism evidence="3 4">
    <name type="scientific">Metarhizium album (strain ARSEF 1941)</name>
    <dbReference type="NCBI Taxonomy" id="1081103"/>
    <lineage>
        <taxon>Eukaryota</taxon>
        <taxon>Fungi</taxon>
        <taxon>Dikarya</taxon>
        <taxon>Ascomycota</taxon>
        <taxon>Pezizomycotina</taxon>
        <taxon>Sordariomycetes</taxon>
        <taxon>Hypocreomycetidae</taxon>
        <taxon>Hypocreales</taxon>
        <taxon>Clavicipitaceae</taxon>
        <taxon>Metarhizium</taxon>
    </lineage>
</organism>
<proteinExistence type="predicted"/>
<reference evidence="3 4" key="1">
    <citation type="journal article" date="2014" name="Proc. Natl. Acad. Sci. U.S.A.">
        <title>Trajectory and genomic determinants of fungal-pathogen speciation and host adaptation.</title>
        <authorList>
            <person name="Hu X."/>
            <person name="Xiao G."/>
            <person name="Zheng P."/>
            <person name="Shang Y."/>
            <person name="Su Y."/>
            <person name="Zhang X."/>
            <person name="Liu X."/>
            <person name="Zhan S."/>
            <person name="St Leger R.J."/>
            <person name="Wang C."/>
        </authorList>
    </citation>
    <scope>NUCLEOTIDE SEQUENCE [LARGE SCALE GENOMIC DNA]</scope>
    <source>
        <strain evidence="3 4">ARSEF 1941</strain>
    </source>
</reference>
<gene>
    <name evidence="3" type="ORF">MAM_04437</name>
</gene>
<sequence length="509" mass="56985">MGHNPGQQAAQKGRASSAAKDRGKGPLGIQKRRRSRAVKAQTSRRLAARATEQEQLNPAAHDRSSQRAPSAAGERGTKRRNDLLSQTSGSIHKRPRPSPRSCGAEDATSRPDIHHAYTADTAEPIDVVGFWTQENKWPQEYFQLDIEQLLAQKLYPVSRNRKRSNSATSTTPSDQAPRDEKSALYRDARYELLLQTKEGDQLVPQDTVFDDSIFAHACCNLQSKNEARVIQDISRLIVPSAETLALRIKSLRHLHLIESVNEGWNNSMPLTGTRPQPDYSVGFKRKAFSDLQLAKLSLFIGDFIGGDQSLFMATYYMYFPSFTCEVKCGAAALDVADRQNAHSTALAVRATTKLFRAVNREDEVHRHIQAFSISHDHTSVRIYGYYPVLEGRDSTKCYRHSIRKFDFTELDGKERWTAYRFTKNLYELWAPAHFKRLCSAIDQLPLDLSLPPAGFPQDSQSHHLIRSDGDLLPLPSEHASQSSHAKPETATPSTSFTGSGAATKRRGKE</sequence>
<evidence type="ECO:0000259" key="2">
    <source>
        <dbReference type="Pfam" id="PF25545"/>
    </source>
</evidence>
<protein>
    <recommendedName>
        <fullName evidence="2">DUF7924 domain-containing protein</fullName>
    </recommendedName>
</protein>
<name>A0A0B2WVE2_METAS</name>
<dbReference type="PANTHER" id="PTHR42470">
    <property type="entry name" value="VAST DOMAIN-CONTAINING PROTEIN"/>
    <property type="match status" value="1"/>
</dbReference>
<dbReference type="InterPro" id="IPR057684">
    <property type="entry name" value="DUF7924"/>
</dbReference>
<dbReference type="PANTHER" id="PTHR42470:SF2">
    <property type="match status" value="1"/>
</dbReference>
<dbReference type="RefSeq" id="XP_040678488.1">
    <property type="nucleotide sequence ID" value="XM_040823235.1"/>
</dbReference>
<feature type="domain" description="DUF7924" evidence="2">
    <location>
        <begin position="214"/>
        <end position="441"/>
    </location>
</feature>